<evidence type="ECO:0000313" key="3">
    <source>
        <dbReference type="Proteomes" id="UP000694422"/>
    </source>
</evidence>
<dbReference type="InterPro" id="IPR026845">
    <property type="entry name" value="NXPH/NXPE"/>
</dbReference>
<dbReference type="InterPro" id="IPR057106">
    <property type="entry name" value="NXPE4_C"/>
</dbReference>
<dbReference type="PANTHER" id="PTHR16165">
    <property type="entry name" value="NXPE FAMILY MEMBER"/>
    <property type="match status" value="1"/>
</dbReference>
<dbReference type="Proteomes" id="UP000694422">
    <property type="component" value="Unplaced"/>
</dbReference>
<reference evidence="2" key="1">
    <citation type="submission" date="2025-08" db="UniProtKB">
        <authorList>
            <consortium name="Ensembl"/>
        </authorList>
    </citation>
    <scope>IDENTIFICATION</scope>
</reference>
<dbReference type="Ensembl" id="ENSSDAT00000020155.1">
    <property type="protein sequence ID" value="ENSSDAP00000017656.1"/>
    <property type="gene ID" value="ENSSDAG00000016074.1"/>
</dbReference>
<evidence type="ECO:0000313" key="2">
    <source>
        <dbReference type="Ensembl" id="ENSSDAP00000017656.1"/>
    </source>
</evidence>
<evidence type="ECO:0000259" key="1">
    <source>
        <dbReference type="Pfam" id="PF24536"/>
    </source>
</evidence>
<keyword evidence="3" id="KW-1185">Reference proteome</keyword>
<organism evidence="2 3">
    <name type="scientific">Spermophilus dauricus</name>
    <name type="common">Daurian ground squirrel</name>
    <dbReference type="NCBI Taxonomy" id="99837"/>
    <lineage>
        <taxon>Eukaryota</taxon>
        <taxon>Metazoa</taxon>
        <taxon>Chordata</taxon>
        <taxon>Craniata</taxon>
        <taxon>Vertebrata</taxon>
        <taxon>Euteleostomi</taxon>
        <taxon>Mammalia</taxon>
        <taxon>Eutheria</taxon>
        <taxon>Euarchontoglires</taxon>
        <taxon>Glires</taxon>
        <taxon>Rodentia</taxon>
        <taxon>Sciuromorpha</taxon>
        <taxon>Sciuridae</taxon>
        <taxon>Xerinae</taxon>
        <taxon>Marmotini</taxon>
        <taxon>Spermophilus</taxon>
    </lineage>
</organism>
<dbReference type="PANTHER" id="PTHR16165:SF9">
    <property type="entry name" value="NXPE FAMILY MEMBER 3"/>
    <property type="match status" value="1"/>
</dbReference>
<reference evidence="2" key="2">
    <citation type="submission" date="2025-09" db="UniProtKB">
        <authorList>
            <consortium name="Ensembl"/>
        </authorList>
    </citation>
    <scope>IDENTIFICATION</scope>
</reference>
<dbReference type="Pfam" id="PF06312">
    <property type="entry name" value="Neurexophilin"/>
    <property type="match status" value="1"/>
</dbReference>
<protein>
    <submittedName>
        <fullName evidence="2">Neurexophilin and PC-esterase domain family member 3</fullName>
    </submittedName>
</protein>
<feature type="domain" description="NXPE C-terminal" evidence="1">
    <location>
        <begin position="283"/>
        <end position="507"/>
    </location>
</feature>
<accession>A0A8C9PZ80</accession>
<dbReference type="AlphaFoldDB" id="A0A8C9PZ80"/>
<dbReference type="Pfam" id="PF24536">
    <property type="entry name" value="NXPE4_C"/>
    <property type="match status" value="1"/>
</dbReference>
<sequence length="511" mass="58436">MRCRESNSYLDHETVSATFIDSSGQFILSQATGISRNPYCGYEHQTLSRQERLEEDSLLAALQGQVPDVGLVPFVKSTDPSSSYFVILNSAAFFRVGSQLEVLVHVQDFQRTPKKYGGDYLQAKIHSPNLQAGAVGKVKVSISLVHPSEGIRVLQHLQEEKPDRVYFKSLFRSGRISETTECNVCLPGSLPLCNFTDLYTGEPWFCFKPKKLPCSSRINHFKGGYLKGLLTPTESAFFQSGVNIKMPINSSGPDWVTVVPRRIKEVPEGSETFPSGYYYKDQWKPRRFKMRHFNDPDNITECLQRKMVYLFGDSTIRQWFDYLTTFVPDLVEFQMGSPKNVGPFLAVDQKHNILLKYRCHGPPIRFTTVFSNELHYVANELNGIVGGRNTVIAISLWSHFSTYPLEVYIRRLRNIRRSVVQLLDRSPRTVVVIRTANVQELGPEVSLFNSDWYNFQLDTILRRMFSGVGVYLVDAWEMTLAHYLPHKLHPDEVIVKNQLDMFLSFVCPLET</sequence>
<proteinExistence type="predicted"/>
<name>A0A8C9PZ80_SPEDA</name>